<evidence type="ECO:0000256" key="2">
    <source>
        <dbReference type="ARBA" id="ARBA00001946"/>
    </source>
</evidence>
<comment type="cofactor">
    <cofactor evidence="2">
        <name>Mg(2+)</name>
        <dbReference type="ChEBI" id="CHEBI:18420"/>
    </cofactor>
</comment>
<keyword evidence="6" id="KW-0378">Hydrolase</keyword>
<dbReference type="InterPro" id="IPR000222">
    <property type="entry name" value="PP2C_BS"/>
</dbReference>
<feature type="compositionally biased region" description="Low complexity" evidence="12">
    <location>
        <begin position="50"/>
        <end position="62"/>
    </location>
</feature>
<evidence type="ECO:0000256" key="4">
    <source>
        <dbReference type="ARBA" id="ARBA00013081"/>
    </source>
</evidence>
<dbReference type="AlphaFoldDB" id="A0AAX6DSY7"/>
<dbReference type="InterPro" id="IPR001932">
    <property type="entry name" value="PPM-type_phosphatase-like_dom"/>
</dbReference>
<evidence type="ECO:0000256" key="6">
    <source>
        <dbReference type="ARBA" id="ARBA00022801"/>
    </source>
</evidence>
<dbReference type="SUPFAM" id="SSF81606">
    <property type="entry name" value="PP2C-like"/>
    <property type="match status" value="1"/>
</dbReference>
<dbReference type="InterPro" id="IPR036457">
    <property type="entry name" value="PPM-type-like_dom_sf"/>
</dbReference>
<keyword evidence="7" id="KW-0460">Magnesium</keyword>
<dbReference type="SMART" id="SM00332">
    <property type="entry name" value="PP2Cc"/>
    <property type="match status" value="1"/>
</dbReference>
<comment type="cofactor">
    <cofactor evidence="1">
        <name>Mn(2+)</name>
        <dbReference type="ChEBI" id="CHEBI:29035"/>
    </cofactor>
</comment>
<dbReference type="PANTHER" id="PTHR13832">
    <property type="entry name" value="PROTEIN PHOSPHATASE 2C"/>
    <property type="match status" value="1"/>
</dbReference>
<evidence type="ECO:0000259" key="14">
    <source>
        <dbReference type="PROSITE" id="PS51746"/>
    </source>
</evidence>
<reference evidence="15" key="2">
    <citation type="submission" date="2023-04" db="EMBL/GenBank/DDBJ databases">
        <authorList>
            <person name="Bruccoleri R.E."/>
            <person name="Oakeley E.J."/>
            <person name="Faust A.-M."/>
            <person name="Dessus-Babus S."/>
            <person name="Altorfer M."/>
            <person name="Burckhardt D."/>
            <person name="Oertli M."/>
            <person name="Naumann U."/>
            <person name="Petersen F."/>
            <person name="Wong J."/>
        </authorList>
    </citation>
    <scope>NUCLEOTIDE SEQUENCE</scope>
    <source>
        <strain evidence="15">GSM-AAB239-AS_SAM_17_03QT</strain>
        <tissue evidence="15">Leaf</tissue>
    </source>
</reference>
<comment type="caution">
    <text evidence="15">The sequence shown here is derived from an EMBL/GenBank/DDBJ whole genome shotgun (WGS) entry which is preliminary data.</text>
</comment>
<dbReference type="GO" id="GO:0046872">
    <property type="term" value="F:metal ion binding"/>
    <property type="evidence" value="ECO:0007669"/>
    <property type="project" value="UniProtKB-KW"/>
</dbReference>
<feature type="domain" description="FHA" evidence="13">
    <location>
        <begin position="218"/>
        <end position="270"/>
    </location>
</feature>
<dbReference type="CDD" id="cd22678">
    <property type="entry name" value="FHA_PP2C70-like"/>
    <property type="match status" value="1"/>
</dbReference>
<keyword evidence="9" id="KW-0464">Manganese</keyword>
<evidence type="ECO:0000313" key="15">
    <source>
        <dbReference type="EMBL" id="KAJ6794937.1"/>
    </source>
</evidence>
<dbReference type="EMBL" id="JANAVB010042020">
    <property type="protein sequence ID" value="KAJ6794937.1"/>
    <property type="molecule type" value="Genomic_DNA"/>
</dbReference>
<evidence type="ECO:0000256" key="8">
    <source>
        <dbReference type="ARBA" id="ARBA00022912"/>
    </source>
</evidence>
<dbReference type="SMART" id="SM00240">
    <property type="entry name" value="FHA"/>
    <property type="match status" value="1"/>
</dbReference>
<sequence>MMMVTMTLMATTEKKNMELSLGLLFLLVMLLLLILLFLLACRPWRFFLSSSSSSFPSSRRSSTTPKNDDIERPLFSESLDGPSDHNYDLTRNIDESRIEIDGNISSPRTHGYASKERVQADLHFSQGDSLVLDVVADTSEDSQVNHTLKRNAITNWPVKIAKHVRREDSKDVCKDRSQVVEVKDSSLLRSSLTLEVISGPSHGLSCSRESTNTAMLPLILGRVSPSDILLKDTEVSGKHAQITWNISQKAKWEMVDLGSLNGTFLNSQAIHHPDVGSRRRSDPVELADGDVITLGTSSKISVQISQHTDSKLSYGIGVASDPMSMRRGGKQLPMEDMCYFQCPLPGVEQFGLFGIFDGHGGAGAAKAASKILPQNVTDILSNAEKRERAVSLCDASDILREAFSLTEAAITHQYEGCTATVLLVWIGHNKEVFAQCANVGDSACVISVGGKQIAMTEDHRVVSMSERTRFVKIGMPMKDGETRLCGINLGRMLGDKFLKEQDSRFTAEPYVSQVVHISKASDAAFALLASDGLWDVISIKKAVQLVHQAKEKYNDSNSGEMVAKYVLNEAKTLRTKDNTTVIYLNFDSMRTNHVS</sequence>
<dbReference type="Pfam" id="PF00498">
    <property type="entry name" value="FHA"/>
    <property type="match status" value="1"/>
</dbReference>
<dbReference type="PROSITE" id="PS01032">
    <property type="entry name" value="PPM_1"/>
    <property type="match status" value="1"/>
</dbReference>
<gene>
    <name evidence="15" type="ORF">M6B38_228515</name>
</gene>
<dbReference type="InterPro" id="IPR008984">
    <property type="entry name" value="SMAD_FHA_dom_sf"/>
</dbReference>
<evidence type="ECO:0000256" key="12">
    <source>
        <dbReference type="SAM" id="MobiDB-lite"/>
    </source>
</evidence>
<evidence type="ECO:0000256" key="9">
    <source>
        <dbReference type="ARBA" id="ARBA00023211"/>
    </source>
</evidence>
<feature type="region of interest" description="Disordered" evidence="12">
    <location>
        <begin position="50"/>
        <end position="83"/>
    </location>
</feature>
<proteinExistence type="inferred from homology"/>
<accession>A0AAX6DSY7</accession>
<evidence type="ECO:0000256" key="7">
    <source>
        <dbReference type="ARBA" id="ARBA00022842"/>
    </source>
</evidence>
<evidence type="ECO:0000259" key="13">
    <source>
        <dbReference type="PROSITE" id="PS50006"/>
    </source>
</evidence>
<evidence type="ECO:0000256" key="3">
    <source>
        <dbReference type="ARBA" id="ARBA00006702"/>
    </source>
</evidence>
<keyword evidence="16" id="KW-1185">Reference proteome</keyword>
<dbReference type="Pfam" id="PF00481">
    <property type="entry name" value="PP2C"/>
    <property type="match status" value="1"/>
</dbReference>
<comment type="catalytic activity">
    <reaction evidence="11">
        <text>O-phospho-L-threonyl-[protein] + H2O = L-threonyl-[protein] + phosphate</text>
        <dbReference type="Rhea" id="RHEA:47004"/>
        <dbReference type="Rhea" id="RHEA-COMP:11060"/>
        <dbReference type="Rhea" id="RHEA-COMP:11605"/>
        <dbReference type="ChEBI" id="CHEBI:15377"/>
        <dbReference type="ChEBI" id="CHEBI:30013"/>
        <dbReference type="ChEBI" id="CHEBI:43474"/>
        <dbReference type="ChEBI" id="CHEBI:61977"/>
        <dbReference type="EC" id="3.1.3.16"/>
    </reaction>
</comment>
<evidence type="ECO:0000256" key="11">
    <source>
        <dbReference type="ARBA" id="ARBA00048336"/>
    </source>
</evidence>
<dbReference type="GO" id="GO:0004722">
    <property type="term" value="F:protein serine/threonine phosphatase activity"/>
    <property type="evidence" value="ECO:0007669"/>
    <property type="project" value="UniProtKB-EC"/>
</dbReference>
<dbReference type="CDD" id="cd00143">
    <property type="entry name" value="PP2Cc"/>
    <property type="match status" value="1"/>
</dbReference>
<dbReference type="PANTHER" id="PTHR13832:SF643">
    <property type="entry name" value="PROTEIN PHOSPHATASE 2C-RELATED"/>
    <property type="match status" value="1"/>
</dbReference>
<evidence type="ECO:0000256" key="5">
    <source>
        <dbReference type="ARBA" id="ARBA00022723"/>
    </source>
</evidence>
<comment type="similarity">
    <text evidence="3">Belongs to the PP2C family.</text>
</comment>
<organism evidence="15 16">
    <name type="scientific">Iris pallida</name>
    <name type="common">Sweet iris</name>
    <dbReference type="NCBI Taxonomy" id="29817"/>
    <lineage>
        <taxon>Eukaryota</taxon>
        <taxon>Viridiplantae</taxon>
        <taxon>Streptophyta</taxon>
        <taxon>Embryophyta</taxon>
        <taxon>Tracheophyta</taxon>
        <taxon>Spermatophyta</taxon>
        <taxon>Magnoliopsida</taxon>
        <taxon>Liliopsida</taxon>
        <taxon>Asparagales</taxon>
        <taxon>Iridaceae</taxon>
        <taxon>Iridoideae</taxon>
        <taxon>Irideae</taxon>
        <taxon>Iris</taxon>
    </lineage>
</organism>
<keyword evidence="8" id="KW-0904">Protein phosphatase</keyword>
<evidence type="ECO:0000256" key="10">
    <source>
        <dbReference type="ARBA" id="ARBA00047761"/>
    </source>
</evidence>
<dbReference type="InterPro" id="IPR015655">
    <property type="entry name" value="PP2C"/>
</dbReference>
<evidence type="ECO:0000256" key="1">
    <source>
        <dbReference type="ARBA" id="ARBA00001936"/>
    </source>
</evidence>
<dbReference type="PROSITE" id="PS51746">
    <property type="entry name" value="PPM_2"/>
    <property type="match status" value="1"/>
</dbReference>
<dbReference type="Gene3D" id="3.60.40.10">
    <property type="entry name" value="PPM-type phosphatase domain"/>
    <property type="match status" value="1"/>
</dbReference>
<dbReference type="PROSITE" id="PS50006">
    <property type="entry name" value="FHA_DOMAIN"/>
    <property type="match status" value="1"/>
</dbReference>
<dbReference type="EC" id="3.1.3.16" evidence="4"/>
<reference evidence="15" key="1">
    <citation type="journal article" date="2023" name="GigaByte">
        <title>Genome assembly of the bearded iris, Iris pallida Lam.</title>
        <authorList>
            <person name="Bruccoleri R.E."/>
            <person name="Oakeley E.J."/>
            <person name="Faust A.M.E."/>
            <person name="Altorfer M."/>
            <person name="Dessus-Babus S."/>
            <person name="Burckhardt D."/>
            <person name="Oertli M."/>
            <person name="Naumann U."/>
            <person name="Petersen F."/>
            <person name="Wong J."/>
        </authorList>
    </citation>
    <scope>NUCLEOTIDE SEQUENCE</scope>
    <source>
        <strain evidence="15">GSM-AAB239-AS_SAM_17_03QT</strain>
    </source>
</reference>
<dbReference type="Proteomes" id="UP001140949">
    <property type="component" value="Unassembled WGS sequence"/>
</dbReference>
<name>A0AAX6DSY7_IRIPA</name>
<dbReference type="Gene3D" id="2.60.200.20">
    <property type="match status" value="1"/>
</dbReference>
<evidence type="ECO:0000313" key="16">
    <source>
        <dbReference type="Proteomes" id="UP001140949"/>
    </source>
</evidence>
<comment type="catalytic activity">
    <reaction evidence="10">
        <text>O-phospho-L-seryl-[protein] + H2O = L-seryl-[protein] + phosphate</text>
        <dbReference type="Rhea" id="RHEA:20629"/>
        <dbReference type="Rhea" id="RHEA-COMP:9863"/>
        <dbReference type="Rhea" id="RHEA-COMP:11604"/>
        <dbReference type="ChEBI" id="CHEBI:15377"/>
        <dbReference type="ChEBI" id="CHEBI:29999"/>
        <dbReference type="ChEBI" id="CHEBI:43474"/>
        <dbReference type="ChEBI" id="CHEBI:83421"/>
        <dbReference type="EC" id="3.1.3.16"/>
    </reaction>
</comment>
<protein>
    <recommendedName>
        <fullName evidence="4">protein-serine/threonine phosphatase</fullName>
        <ecNumber evidence="4">3.1.3.16</ecNumber>
    </recommendedName>
</protein>
<keyword evidence="5" id="KW-0479">Metal-binding</keyword>
<feature type="domain" description="PPM-type phosphatase" evidence="14">
    <location>
        <begin position="315"/>
        <end position="586"/>
    </location>
</feature>
<dbReference type="SUPFAM" id="SSF49879">
    <property type="entry name" value="SMAD/FHA domain"/>
    <property type="match status" value="1"/>
</dbReference>
<dbReference type="FunFam" id="3.60.40.10:FF:000047">
    <property type="entry name" value="Protein phosphatase 2C 70"/>
    <property type="match status" value="1"/>
</dbReference>
<dbReference type="InterPro" id="IPR000253">
    <property type="entry name" value="FHA_dom"/>
</dbReference>